<protein>
    <submittedName>
        <fullName evidence="1">Uncharacterized protein</fullName>
    </submittedName>
</protein>
<sequence>MEPAFSKFISVMKFIMTATISHTSIGLRKICGLRLQQDYNDEWSGISNVPHSTLPIDLKVWVCSAFISSSASSPFSSTQN</sequence>
<proteinExistence type="predicted"/>
<name>A0AAE1NVS3_9EUCA</name>
<reference evidence="1" key="1">
    <citation type="submission" date="2023-11" db="EMBL/GenBank/DDBJ databases">
        <title>Genome assemblies of two species of porcelain crab, Petrolisthes cinctipes and Petrolisthes manimaculis (Anomura: Porcellanidae).</title>
        <authorList>
            <person name="Angst P."/>
        </authorList>
    </citation>
    <scope>NUCLEOTIDE SEQUENCE</scope>
    <source>
        <strain evidence="1">PB745_02</strain>
        <tissue evidence="1">Gill</tissue>
    </source>
</reference>
<gene>
    <name evidence="1" type="ORF">Pmani_031389</name>
</gene>
<organism evidence="1 2">
    <name type="scientific">Petrolisthes manimaculis</name>
    <dbReference type="NCBI Taxonomy" id="1843537"/>
    <lineage>
        <taxon>Eukaryota</taxon>
        <taxon>Metazoa</taxon>
        <taxon>Ecdysozoa</taxon>
        <taxon>Arthropoda</taxon>
        <taxon>Crustacea</taxon>
        <taxon>Multicrustacea</taxon>
        <taxon>Malacostraca</taxon>
        <taxon>Eumalacostraca</taxon>
        <taxon>Eucarida</taxon>
        <taxon>Decapoda</taxon>
        <taxon>Pleocyemata</taxon>
        <taxon>Anomura</taxon>
        <taxon>Galatheoidea</taxon>
        <taxon>Porcellanidae</taxon>
        <taxon>Petrolisthes</taxon>
    </lineage>
</organism>
<evidence type="ECO:0000313" key="1">
    <source>
        <dbReference type="EMBL" id="KAK4296092.1"/>
    </source>
</evidence>
<evidence type="ECO:0000313" key="2">
    <source>
        <dbReference type="Proteomes" id="UP001292094"/>
    </source>
</evidence>
<comment type="caution">
    <text evidence="1">The sequence shown here is derived from an EMBL/GenBank/DDBJ whole genome shotgun (WGS) entry which is preliminary data.</text>
</comment>
<accession>A0AAE1NVS3</accession>
<keyword evidence="2" id="KW-1185">Reference proteome</keyword>
<dbReference type="Proteomes" id="UP001292094">
    <property type="component" value="Unassembled WGS sequence"/>
</dbReference>
<dbReference type="AlphaFoldDB" id="A0AAE1NVS3"/>
<dbReference type="EMBL" id="JAWZYT010003927">
    <property type="protein sequence ID" value="KAK4296092.1"/>
    <property type="molecule type" value="Genomic_DNA"/>
</dbReference>